<feature type="signal peptide" evidence="2">
    <location>
        <begin position="1"/>
        <end position="22"/>
    </location>
</feature>
<accession>I2PXE9</accession>
<reference evidence="3" key="1">
    <citation type="submission" date="2011-11" db="EMBL/GenBank/DDBJ databases">
        <title>Improved High-Quality Draft sequence of Desulfovibrio sp. U5L.</title>
        <authorList>
            <consortium name="US DOE Joint Genome Institute"/>
            <person name="Lucas S."/>
            <person name="Han J."/>
            <person name="Lapidus A."/>
            <person name="Cheng J.-F."/>
            <person name="Goodwin L."/>
            <person name="Pitluck S."/>
            <person name="Peters L."/>
            <person name="Ovchinnikova G."/>
            <person name="Held B."/>
            <person name="Detter J.C."/>
            <person name="Han C."/>
            <person name="Tapia R."/>
            <person name="Land M."/>
            <person name="Hauser L."/>
            <person name="Kyrpides N."/>
            <person name="Ivanova N."/>
            <person name="Pagani I."/>
            <person name="Gabster J."/>
            <person name="Walker C."/>
            <person name="Stolyar S."/>
            <person name="Stahl D."/>
            <person name="Arkin A."/>
            <person name="Dehal P."/>
            <person name="Hazen T."/>
            <person name="Woyke T."/>
        </authorList>
    </citation>
    <scope>NUCLEOTIDE SEQUENCE [LARGE SCALE GENOMIC DNA]</scope>
    <source>
        <strain evidence="3">U5L</strain>
    </source>
</reference>
<dbReference type="STRING" id="596152.DesU5LDRAFT_0499"/>
<evidence type="ECO:0000256" key="2">
    <source>
        <dbReference type="SAM" id="SignalP"/>
    </source>
</evidence>
<dbReference type="OrthoDB" id="9793851at2"/>
<name>I2PXE9_9BACT</name>
<dbReference type="EMBL" id="JH600068">
    <property type="protein sequence ID" value="EIG52205.1"/>
    <property type="molecule type" value="Genomic_DNA"/>
</dbReference>
<dbReference type="HOGENOM" id="CLU_1400558_0_0_7"/>
<proteinExistence type="predicted"/>
<dbReference type="eggNOG" id="ENOG5032DWE">
    <property type="taxonomic scope" value="Bacteria"/>
</dbReference>
<dbReference type="AlphaFoldDB" id="I2PXE9"/>
<gene>
    <name evidence="3" type="ORF">DesU5LDRAFT_0499</name>
</gene>
<protein>
    <submittedName>
        <fullName evidence="3">Uncharacterized protein</fullName>
    </submittedName>
</protein>
<organism evidence="3">
    <name type="scientific">Desulfovibrio sp. U5L</name>
    <dbReference type="NCBI Taxonomy" id="596152"/>
    <lineage>
        <taxon>Bacteria</taxon>
        <taxon>Pseudomonadati</taxon>
        <taxon>Thermodesulfobacteriota</taxon>
        <taxon>Desulfovibrionia</taxon>
        <taxon>Desulfovibrionales</taxon>
        <taxon>Desulfovibrionaceae</taxon>
        <taxon>Desulfovibrio</taxon>
    </lineage>
</organism>
<feature type="chain" id="PRO_5003662553" evidence="2">
    <location>
        <begin position="23"/>
        <end position="194"/>
    </location>
</feature>
<sequence length="194" mass="20957">MKIRCLPIAALCCLLACVPALASKHAPAKSPAHPKSQPAEPKGGDHETVEAPGKVIKEPNSFHGIKWGTPMSAIPDLTMVEKDGQAAYATVQGVVYRIGDAFLSDVVYGFCQDKFAAVMVEYKGRKAHETIRNFLAAKYTKPMEADGNPDALGWPIGNVLIRMEFSAIKDTGILSYFYQPFFTPCSGPDGKAPQ</sequence>
<keyword evidence="2" id="KW-0732">Signal</keyword>
<feature type="region of interest" description="Disordered" evidence="1">
    <location>
        <begin position="27"/>
        <end position="53"/>
    </location>
</feature>
<evidence type="ECO:0000256" key="1">
    <source>
        <dbReference type="SAM" id="MobiDB-lite"/>
    </source>
</evidence>
<evidence type="ECO:0000313" key="3">
    <source>
        <dbReference type="EMBL" id="EIG52205.1"/>
    </source>
</evidence>